<feature type="region of interest" description="Disordered" evidence="7">
    <location>
        <begin position="120"/>
        <end position="167"/>
    </location>
</feature>
<evidence type="ECO:0000313" key="9">
    <source>
        <dbReference type="EMBL" id="JAT66851.1"/>
    </source>
</evidence>
<feature type="region of interest" description="Disordered" evidence="7">
    <location>
        <begin position="1"/>
        <end position="21"/>
    </location>
</feature>
<name>A0A1D1ZJ74_9ARAE</name>
<evidence type="ECO:0000256" key="3">
    <source>
        <dbReference type="ARBA" id="ARBA00023054"/>
    </source>
</evidence>
<evidence type="ECO:0000256" key="2">
    <source>
        <dbReference type="ARBA" id="ARBA00023015"/>
    </source>
</evidence>
<feature type="domain" description="Myb/SANT-like DNA-binding" evidence="8">
    <location>
        <begin position="25"/>
        <end position="115"/>
    </location>
</feature>
<gene>
    <name evidence="9" type="ORF">g.85719</name>
</gene>
<feature type="compositionally biased region" description="Basic residues" evidence="7">
    <location>
        <begin position="298"/>
        <end position="307"/>
    </location>
</feature>
<evidence type="ECO:0000256" key="6">
    <source>
        <dbReference type="ARBA" id="ARBA00023242"/>
    </source>
</evidence>
<dbReference type="PANTHER" id="PTHR31307">
    <property type="entry name" value="TRIHELIX TRANSCRIPTION FACTOR ASIL2"/>
    <property type="match status" value="1"/>
</dbReference>
<dbReference type="Pfam" id="PF13837">
    <property type="entry name" value="Myb_DNA-bind_4"/>
    <property type="match status" value="1"/>
</dbReference>
<keyword evidence="3" id="KW-0175">Coiled coil</keyword>
<dbReference type="FunFam" id="1.10.10.60:FF:000104">
    <property type="entry name" value="trihelix transcription factor ASIL2"/>
    <property type="match status" value="1"/>
</dbReference>
<feature type="compositionally biased region" description="Basic residues" evidence="7">
    <location>
        <begin position="219"/>
        <end position="232"/>
    </location>
</feature>
<keyword evidence="5" id="KW-0804">Transcription</keyword>
<evidence type="ECO:0000256" key="5">
    <source>
        <dbReference type="ARBA" id="ARBA00023163"/>
    </source>
</evidence>
<evidence type="ECO:0000256" key="7">
    <source>
        <dbReference type="SAM" id="MobiDB-lite"/>
    </source>
</evidence>
<protein>
    <recommendedName>
        <fullName evidence="8">Myb/SANT-like DNA-binding domain-containing protein</fullName>
    </recommendedName>
</protein>
<evidence type="ECO:0000256" key="1">
    <source>
        <dbReference type="ARBA" id="ARBA00004123"/>
    </source>
</evidence>
<dbReference type="InterPro" id="IPR044822">
    <property type="entry name" value="Myb_DNA-bind_4"/>
</dbReference>
<keyword evidence="6" id="KW-0539">Nucleus</keyword>
<proteinExistence type="predicted"/>
<dbReference type="InterPro" id="IPR044823">
    <property type="entry name" value="ASIL1/2-like"/>
</dbReference>
<feature type="region of interest" description="Disordered" evidence="7">
    <location>
        <begin position="192"/>
        <end position="307"/>
    </location>
</feature>
<dbReference type="GO" id="GO:0000976">
    <property type="term" value="F:transcription cis-regulatory region binding"/>
    <property type="evidence" value="ECO:0007669"/>
    <property type="project" value="TreeGrafter"/>
</dbReference>
<keyword evidence="2" id="KW-0805">Transcription regulation</keyword>
<evidence type="ECO:0000259" key="8">
    <source>
        <dbReference type="Pfam" id="PF13837"/>
    </source>
</evidence>
<accession>A0A1D1ZJ74</accession>
<dbReference type="EMBL" id="GDJX01001085">
    <property type="protein sequence ID" value="JAT66851.1"/>
    <property type="molecule type" value="Transcribed_RNA"/>
</dbReference>
<feature type="compositionally biased region" description="Pro residues" evidence="7">
    <location>
        <begin position="281"/>
        <end position="294"/>
    </location>
</feature>
<feature type="compositionally biased region" description="Low complexity" evidence="7">
    <location>
        <begin position="136"/>
        <end position="156"/>
    </location>
</feature>
<dbReference type="AlphaFoldDB" id="A0A1D1ZJ74"/>
<reference evidence="9" key="1">
    <citation type="submission" date="2015-07" db="EMBL/GenBank/DDBJ databases">
        <title>Transcriptome Assembly of Anthurium amnicola.</title>
        <authorList>
            <person name="Suzuki J."/>
        </authorList>
    </citation>
    <scope>NUCLEOTIDE SEQUENCE</scope>
</reference>
<evidence type="ECO:0000256" key="4">
    <source>
        <dbReference type="ARBA" id="ARBA00023125"/>
    </source>
</evidence>
<keyword evidence="4" id="KW-0238">DNA-binding</keyword>
<sequence>MERKEKEAALAASRPPNPALPYREDCWSEGATSTLIDAWGDRFLELNRGNLRQKHWQEVADAVNSRRTAVRRPSRTDVQCKNRIDTLKKKYKVERARIAGSAASQWPFYDRLEELVGSSAPFSQKESPPPPPLALPLPFRKSSPLPAAAAARPSSTAKEKRHSLAAPVEDSSFVKRKYSAVAAAAAAAAAHKAEEAESGSSKSSTERSARGGGGGGWRPLRRPTRFRRRFRHGAPPAHADLPEPRPPAPPQAVAAGGGPLRPPHWGEGDPSGGHQARRLPPLLPLPLLPRPLPDPALRRLRRRRPPG</sequence>
<dbReference type="Gene3D" id="1.10.10.60">
    <property type="entry name" value="Homeodomain-like"/>
    <property type="match status" value="1"/>
</dbReference>
<dbReference type="PANTHER" id="PTHR31307:SF16">
    <property type="entry name" value="OS05G0560600 PROTEIN"/>
    <property type="match status" value="1"/>
</dbReference>
<comment type="subcellular location">
    <subcellularLocation>
        <location evidence="1">Nucleus</location>
    </subcellularLocation>
</comment>
<organism evidence="9">
    <name type="scientific">Anthurium amnicola</name>
    <dbReference type="NCBI Taxonomy" id="1678845"/>
    <lineage>
        <taxon>Eukaryota</taxon>
        <taxon>Viridiplantae</taxon>
        <taxon>Streptophyta</taxon>
        <taxon>Embryophyta</taxon>
        <taxon>Tracheophyta</taxon>
        <taxon>Spermatophyta</taxon>
        <taxon>Magnoliopsida</taxon>
        <taxon>Liliopsida</taxon>
        <taxon>Araceae</taxon>
        <taxon>Pothoideae</taxon>
        <taxon>Potheae</taxon>
        <taxon>Anthurium</taxon>
    </lineage>
</organism>
<dbReference type="GO" id="GO:0005634">
    <property type="term" value="C:nucleus"/>
    <property type="evidence" value="ECO:0007669"/>
    <property type="project" value="UniProtKB-SubCell"/>
</dbReference>